<sequence length="191" mass="21228">MADLIYLLDTNVLSNAGLSQPPPGLHSWLKAKGAGSLAISFPLISELRRGAHLALKRDPQKASRLHNWIDDILSVEFQIADLTIEAANLYAEMTTVGSLRHLYVSNPSQKKDKLSHDLMFAALSITHQMPIVSFDIEDFVLIDKYFPLPGVFHPLEERWYVPCRLQLAGQADGVSPPTFPEFVSGGFGFLR</sequence>
<dbReference type="RefSeq" id="WP_377397939.1">
    <property type="nucleotide sequence ID" value="NZ_JBHUEQ010000007.1"/>
</dbReference>
<protein>
    <submittedName>
        <fullName evidence="2">PIN domain-containing protein</fullName>
    </submittedName>
</protein>
<dbReference type="InterPro" id="IPR002716">
    <property type="entry name" value="PIN_dom"/>
</dbReference>
<proteinExistence type="predicted"/>
<dbReference type="Gene3D" id="3.40.50.1010">
    <property type="entry name" value="5'-nuclease"/>
    <property type="match status" value="1"/>
</dbReference>
<evidence type="ECO:0000259" key="1">
    <source>
        <dbReference type="Pfam" id="PF01850"/>
    </source>
</evidence>
<organism evidence="2 3">
    <name type="scientific">Rhizobium helianthi</name>
    <dbReference type="NCBI Taxonomy" id="1132695"/>
    <lineage>
        <taxon>Bacteria</taxon>
        <taxon>Pseudomonadati</taxon>
        <taxon>Pseudomonadota</taxon>
        <taxon>Alphaproteobacteria</taxon>
        <taxon>Hyphomicrobiales</taxon>
        <taxon>Rhizobiaceae</taxon>
        <taxon>Rhizobium/Agrobacterium group</taxon>
        <taxon>Rhizobium</taxon>
    </lineage>
</organism>
<gene>
    <name evidence="2" type="ORF">ACFSE1_06125</name>
</gene>
<evidence type="ECO:0000313" key="2">
    <source>
        <dbReference type="EMBL" id="MFD1745037.1"/>
    </source>
</evidence>
<accession>A0ABW4M2A4</accession>
<name>A0ABW4M2A4_9HYPH</name>
<dbReference type="EMBL" id="JBHUEQ010000007">
    <property type="protein sequence ID" value="MFD1745037.1"/>
    <property type="molecule type" value="Genomic_DNA"/>
</dbReference>
<evidence type="ECO:0000313" key="3">
    <source>
        <dbReference type="Proteomes" id="UP001597322"/>
    </source>
</evidence>
<comment type="caution">
    <text evidence="2">The sequence shown here is derived from an EMBL/GenBank/DDBJ whole genome shotgun (WGS) entry which is preliminary data.</text>
</comment>
<reference evidence="3" key="1">
    <citation type="journal article" date="2019" name="Int. J. Syst. Evol. Microbiol.">
        <title>The Global Catalogue of Microorganisms (GCM) 10K type strain sequencing project: providing services to taxonomists for standard genome sequencing and annotation.</title>
        <authorList>
            <consortium name="The Broad Institute Genomics Platform"/>
            <consortium name="The Broad Institute Genome Sequencing Center for Infectious Disease"/>
            <person name="Wu L."/>
            <person name="Ma J."/>
        </authorList>
    </citation>
    <scope>NUCLEOTIDE SEQUENCE [LARGE SCALE GENOMIC DNA]</scope>
    <source>
        <strain evidence="3">CG52</strain>
    </source>
</reference>
<dbReference type="Proteomes" id="UP001597322">
    <property type="component" value="Unassembled WGS sequence"/>
</dbReference>
<dbReference type="InterPro" id="IPR029060">
    <property type="entry name" value="PIN-like_dom_sf"/>
</dbReference>
<keyword evidence="3" id="KW-1185">Reference proteome</keyword>
<dbReference type="Pfam" id="PF01850">
    <property type="entry name" value="PIN"/>
    <property type="match status" value="1"/>
</dbReference>
<feature type="domain" description="PIN" evidence="1">
    <location>
        <begin position="6"/>
        <end position="137"/>
    </location>
</feature>
<dbReference type="SUPFAM" id="SSF88723">
    <property type="entry name" value="PIN domain-like"/>
    <property type="match status" value="1"/>
</dbReference>